<accession>A0A3M0CH92</accession>
<dbReference type="InterPro" id="IPR013087">
    <property type="entry name" value="Znf_C2H2_type"/>
</dbReference>
<reference evidence="4 7" key="2">
    <citation type="submission" date="2018-07" db="EMBL/GenBank/DDBJ databases">
        <title>Genome sequences of Haloplanus aerogenes JCM 16430T.</title>
        <authorList>
            <person name="Kim Y.B."/>
            <person name="Roh S.W."/>
        </authorList>
    </citation>
    <scope>NUCLEOTIDE SEQUENCE [LARGE SCALE GENOMIC DNA]</scope>
    <source>
        <strain evidence="4 7">JCM 16430</strain>
    </source>
</reference>
<evidence type="ECO:0000313" key="5">
    <source>
        <dbReference type="EMBL" id="RMB08245.1"/>
    </source>
</evidence>
<feature type="region of interest" description="Disordered" evidence="1">
    <location>
        <begin position="32"/>
        <end position="52"/>
    </location>
</feature>
<evidence type="ECO:0000259" key="2">
    <source>
        <dbReference type="PROSITE" id="PS50157"/>
    </source>
</evidence>
<proteinExistence type="predicted"/>
<dbReference type="PROSITE" id="PS51857">
    <property type="entry name" value="CSD_2"/>
    <property type="match status" value="1"/>
</dbReference>
<feature type="region of interest" description="Disordered" evidence="1">
    <location>
        <begin position="135"/>
        <end position="185"/>
    </location>
</feature>
<dbReference type="Proteomes" id="UP000277326">
    <property type="component" value="Unassembled WGS sequence"/>
</dbReference>
<dbReference type="Proteomes" id="UP000282007">
    <property type="component" value="Chromosome"/>
</dbReference>
<dbReference type="InterPro" id="IPR011129">
    <property type="entry name" value="CSD"/>
</dbReference>
<dbReference type="GO" id="GO:0003676">
    <property type="term" value="F:nucleic acid binding"/>
    <property type="evidence" value="ECO:0007669"/>
    <property type="project" value="InterPro"/>
</dbReference>
<dbReference type="PROSITE" id="PS50157">
    <property type="entry name" value="ZINC_FINGER_C2H2_2"/>
    <property type="match status" value="1"/>
</dbReference>
<dbReference type="InterPro" id="IPR002059">
    <property type="entry name" value="CSP_DNA-bd"/>
</dbReference>
<feature type="domain" description="C2H2-type" evidence="2">
    <location>
        <begin position="9"/>
        <end position="36"/>
    </location>
</feature>
<evidence type="ECO:0000256" key="1">
    <source>
        <dbReference type="SAM" id="MobiDB-lite"/>
    </source>
</evidence>
<dbReference type="EMBL" id="REFS01000012">
    <property type="protein sequence ID" value="RMB08245.1"/>
    <property type="molecule type" value="Genomic_DNA"/>
</dbReference>
<evidence type="ECO:0000259" key="3">
    <source>
        <dbReference type="PROSITE" id="PS51857"/>
    </source>
</evidence>
<dbReference type="SUPFAM" id="SSF50249">
    <property type="entry name" value="Nucleic acid-binding proteins"/>
    <property type="match status" value="1"/>
</dbReference>
<evidence type="ECO:0000313" key="7">
    <source>
        <dbReference type="Proteomes" id="UP000282007"/>
    </source>
</evidence>
<sequence>MILGIVRRYRCETCGERFNSKYNLELHEEVRDCEPAETTSNESDDGREQRTLRNGRVHDVEGAVCTYDEDGGYGFLTTADLDGEIIEDTGGTHDIFFHISEAQTDWVEEGDRLRCDVVEGDRGLECTNIEIIARDSQRESYDPPADRTKRSGFGVQKDDGQYGAGSKSSPTESNIEDFEDERKFR</sequence>
<feature type="compositionally biased region" description="Basic and acidic residues" evidence="1">
    <location>
        <begin position="135"/>
        <end position="149"/>
    </location>
</feature>
<dbReference type="SMART" id="SM00357">
    <property type="entry name" value="CSP"/>
    <property type="match status" value="1"/>
</dbReference>
<reference evidence="5" key="3">
    <citation type="submission" date="2018-10" db="EMBL/GenBank/DDBJ databases">
        <authorList>
            <person name="Whitman W."/>
            <person name="Huntemann M."/>
            <person name="Clum A."/>
            <person name="Pillay M."/>
            <person name="Palaniappan K."/>
            <person name="Varghese N."/>
            <person name="Mikhailova N."/>
            <person name="Stamatis D."/>
            <person name="Reddy T."/>
            <person name="Daum C."/>
            <person name="Shapiro N."/>
            <person name="Ivanova N."/>
            <person name="Kyrpides N."/>
            <person name="Woyke T."/>
        </authorList>
    </citation>
    <scope>NUCLEOTIDE SEQUENCE</scope>
    <source>
        <strain evidence="5">CGMCC 1.10124</strain>
    </source>
</reference>
<dbReference type="EMBL" id="CP034145">
    <property type="protein sequence ID" value="AZH26022.1"/>
    <property type="molecule type" value="Genomic_DNA"/>
</dbReference>
<name>A0A3M0CH92_9EURY</name>
<keyword evidence="7" id="KW-1185">Reference proteome</keyword>
<evidence type="ECO:0000313" key="4">
    <source>
        <dbReference type="EMBL" id="AZH26022.1"/>
    </source>
</evidence>
<organism evidence="5 6">
    <name type="scientific">Haloplanus aerogenes</name>
    <dbReference type="NCBI Taxonomy" id="660522"/>
    <lineage>
        <taxon>Archaea</taxon>
        <taxon>Methanobacteriati</taxon>
        <taxon>Methanobacteriota</taxon>
        <taxon>Stenosarchaea group</taxon>
        <taxon>Halobacteria</taxon>
        <taxon>Halobacteriales</taxon>
        <taxon>Haloferacaceae</taxon>
        <taxon>Haloplanus</taxon>
    </lineage>
</organism>
<gene>
    <name evidence="5" type="ORF">ATH50_3661</name>
    <name evidence="4" type="ORF">DU502_11915</name>
</gene>
<dbReference type="Pfam" id="PF00313">
    <property type="entry name" value="CSD"/>
    <property type="match status" value="1"/>
</dbReference>
<evidence type="ECO:0000313" key="6">
    <source>
        <dbReference type="Proteomes" id="UP000277326"/>
    </source>
</evidence>
<dbReference type="KEGG" id="haer:DU502_11915"/>
<dbReference type="Gene3D" id="2.40.50.140">
    <property type="entry name" value="Nucleic acid-binding proteins"/>
    <property type="match status" value="1"/>
</dbReference>
<feature type="domain" description="CSD" evidence="3">
    <location>
        <begin position="59"/>
        <end position="131"/>
    </location>
</feature>
<reference evidence="5 6" key="1">
    <citation type="journal article" date="2015" name="Stand. Genomic Sci.">
        <title>Genomic Encyclopedia of Bacterial and Archaeal Type Strains, Phase III: the genomes of soil and plant-associated and newly described type strains.</title>
        <authorList>
            <person name="Whitman W.B."/>
            <person name="Woyke T."/>
            <person name="Klenk H.P."/>
            <person name="Zhou Y."/>
            <person name="Lilburn T.G."/>
            <person name="Beck B.J."/>
            <person name="De Vos P."/>
            <person name="Vandamme P."/>
            <person name="Eisen J.A."/>
            <person name="Garrity G."/>
            <person name="Hugenholtz P."/>
            <person name="Kyrpides N.C."/>
        </authorList>
    </citation>
    <scope>NUCLEOTIDE SEQUENCE [LARGE SCALE GENOMIC DNA]</scope>
    <source>
        <strain evidence="5 6">CGMCC 1.10124</strain>
    </source>
</reference>
<dbReference type="InterPro" id="IPR012340">
    <property type="entry name" value="NA-bd_OB-fold"/>
</dbReference>
<dbReference type="AlphaFoldDB" id="A0A3M0CH92"/>
<protein>
    <submittedName>
        <fullName evidence="5">Cold shock CspA family protein</fullName>
    </submittedName>
</protein>